<name>A0AAE0KSF4_9CHLO</name>
<keyword evidence="3" id="KW-1185">Reference proteome</keyword>
<sequence length="127" mass="14359">MRSSIPVVRFDDFRDGEGIFDFPCVYPNKDIFFTKDFKTGTARDPKERLGGGLYTEEADCEEEIPKNIPSKKVEERSNLFKKNSSTPAGEVCRVKSEGTEFQQEATKLASPKSNQSFLANTKIPRQN</sequence>
<evidence type="ECO:0000313" key="2">
    <source>
        <dbReference type="EMBL" id="KAK3259038.1"/>
    </source>
</evidence>
<dbReference type="AlphaFoldDB" id="A0AAE0KSF4"/>
<protein>
    <submittedName>
        <fullName evidence="2">Uncharacterized protein</fullName>
    </submittedName>
</protein>
<accession>A0AAE0KSF4</accession>
<organism evidence="2 3">
    <name type="scientific">Cymbomonas tetramitiformis</name>
    <dbReference type="NCBI Taxonomy" id="36881"/>
    <lineage>
        <taxon>Eukaryota</taxon>
        <taxon>Viridiplantae</taxon>
        <taxon>Chlorophyta</taxon>
        <taxon>Pyramimonadophyceae</taxon>
        <taxon>Pyramimonadales</taxon>
        <taxon>Pyramimonadaceae</taxon>
        <taxon>Cymbomonas</taxon>
    </lineage>
</organism>
<dbReference type="EMBL" id="LGRX02019048">
    <property type="protein sequence ID" value="KAK3259038.1"/>
    <property type="molecule type" value="Genomic_DNA"/>
</dbReference>
<evidence type="ECO:0000256" key="1">
    <source>
        <dbReference type="SAM" id="MobiDB-lite"/>
    </source>
</evidence>
<feature type="region of interest" description="Disordered" evidence="1">
    <location>
        <begin position="71"/>
        <end position="127"/>
    </location>
</feature>
<comment type="caution">
    <text evidence="2">The sequence shown here is derived from an EMBL/GenBank/DDBJ whole genome shotgun (WGS) entry which is preliminary data.</text>
</comment>
<dbReference type="Proteomes" id="UP001190700">
    <property type="component" value="Unassembled WGS sequence"/>
</dbReference>
<feature type="compositionally biased region" description="Polar residues" evidence="1">
    <location>
        <begin position="99"/>
        <end position="127"/>
    </location>
</feature>
<evidence type="ECO:0000313" key="3">
    <source>
        <dbReference type="Proteomes" id="UP001190700"/>
    </source>
</evidence>
<proteinExistence type="predicted"/>
<gene>
    <name evidence="2" type="ORF">CYMTET_31945</name>
</gene>
<reference evidence="2 3" key="1">
    <citation type="journal article" date="2015" name="Genome Biol. Evol.">
        <title>Comparative Genomics of a Bacterivorous Green Alga Reveals Evolutionary Causalities and Consequences of Phago-Mixotrophic Mode of Nutrition.</title>
        <authorList>
            <person name="Burns J.A."/>
            <person name="Paasch A."/>
            <person name="Narechania A."/>
            <person name="Kim E."/>
        </authorList>
    </citation>
    <scope>NUCLEOTIDE SEQUENCE [LARGE SCALE GENOMIC DNA]</scope>
    <source>
        <strain evidence="2 3">PLY_AMNH</strain>
    </source>
</reference>